<proteinExistence type="predicted"/>
<dbReference type="EMBL" id="JANHOH010000001">
    <property type="protein sequence ID" value="MCQ6957659.1"/>
    <property type="molecule type" value="Genomic_DNA"/>
</dbReference>
<name>A0ABT1SZ99_9SPHI</name>
<dbReference type="Proteomes" id="UP001204376">
    <property type="component" value="Unassembled WGS sequence"/>
</dbReference>
<organism evidence="2 3">
    <name type="scientific">Mucilaginibacter aquariorum</name>
    <dbReference type="NCBI Taxonomy" id="2967225"/>
    <lineage>
        <taxon>Bacteria</taxon>
        <taxon>Pseudomonadati</taxon>
        <taxon>Bacteroidota</taxon>
        <taxon>Sphingobacteriia</taxon>
        <taxon>Sphingobacteriales</taxon>
        <taxon>Sphingobacteriaceae</taxon>
        <taxon>Mucilaginibacter</taxon>
    </lineage>
</organism>
<gene>
    <name evidence="2" type="ORF">NPE20_06815</name>
</gene>
<dbReference type="InterPro" id="IPR041394">
    <property type="entry name" value="HEPN_Cthe2314"/>
</dbReference>
<evidence type="ECO:0000313" key="3">
    <source>
        <dbReference type="Proteomes" id="UP001204376"/>
    </source>
</evidence>
<dbReference type="RefSeq" id="WP_256537857.1">
    <property type="nucleotide sequence ID" value="NZ_JANHOH010000001.1"/>
</dbReference>
<reference evidence="2 3" key="1">
    <citation type="submission" date="2022-07" db="EMBL/GenBank/DDBJ databases">
        <title>Mucilaginibacter sp. JC4.</title>
        <authorList>
            <person name="Le V."/>
            <person name="Ko S.-R."/>
            <person name="Ahn C.-Y."/>
            <person name="Oh H.-M."/>
        </authorList>
    </citation>
    <scope>NUCLEOTIDE SEQUENCE [LARGE SCALE GENOMIC DNA]</scope>
    <source>
        <strain evidence="2 3">JC4</strain>
    </source>
</reference>
<sequence length="242" mass="28462">MLNKSIIIKADDYRYPSREERKKLYATEPQLANFGFPYASTLGTLLSNRNEVSTAHRQSNLFWWDNCLHNRIGSLWHAYINTLTHYERGIPEKEKEFDEHHYINRIQFDFYAETYYYFFSTVKDNIGQLLNVYFNIGLKENEVHFNSGFAGKLPSGDVRKVVKAFLKETQQTTNHRNSFTHRYPPNYPDNRDRFSETNGLLTFYSSSGEYVSTKMFRDNILSSQIALAKLLNQLKPLLIKLI</sequence>
<dbReference type="Pfam" id="PF18730">
    <property type="entry name" value="HEPN_Cthe2314"/>
    <property type="match status" value="1"/>
</dbReference>
<accession>A0ABT1SZ99</accession>
<comment type="caution">
    <text evidence="2">The sequence shown here is derived from an EMBL/GenBank/DDBJ whole genome shotgun (WGS) entry which is preliminary data.</text>
</comment>
<evidence type="ECO:0000259" key="1">
    <source>
        <dbReference type="Pfam" id="PF18730"/>
    </source>
</evidence>
<feature type="domain" description="Cthe-2314-like HEPN" evidence="1">
    <location>
        <begin position="64"/>
        <end position="190"/>
    </location>
</feature>
<evidence type="ECO:0000313" key="2">
    <source>
        <dbReference type="EMBL" id="MCQ6957659.1"/>
    </source>
</evidence>
<protein>
    <submittedName>
        <fullName evidence="2">Cthe_2314 family HEPN domain-containing protein</fullName>
    </submittedName>
</protein>
<keyword evidence="3" id="KW-1185">Reference proteome</keyword>